<feature type="transmembrane region" description="Helical" evidence="1">
    <location>
        <begin position="208"/>
        <end position="226"/>
    </location>
</feature>
<reference evidence="2 3" key="1">
    <citation type="submission" date="2018-07" db="EMBL/GenBank/DDBJ databases">
        <title>Genomic Encyclopedia of Type Strains, Phase III (KMG-III): the genomes of soil and plant-associated and newly described type strains.</title>
        <authorList>
            <person name="Whitman W."/>
        </authorList>
    </citation>
    <scope>NUCLEOTIDE SEQUENCE [LARGE SCALE GENOMIC DNA]</scope>
    <source>
        <strain evidence="2 3">CECT 8236</strain>
    </source>
</reference>
<evidence type="ECO:0000313" key="3">
    <source>
        <dbReference type="Proteomes" id="UP000256869"/>
    </source>
</evidence>
<name>A0A3D9INF8_9BACL</name>
<organism evidence="2 3">
    <name type="scientific">Cohnella lupini</name>
    <dbReference type="NCBI Taxonomy" id="1294267"/>
    <lineage>
        <taxon>Bacteria</taxon>
        <taxon>Bacillati</taxon>
        <taxon>Bacillota</taxon>
        <taxon>Bacilli</taxon>
        <taxon>Bacillales</taxon>
        <taxon>Paenibacillaceae</taxon>
        <taxon>Cohnella</taxon>
    </lineage>
</organism>
<evidence type="ECO:0000313" key="2">
    <source>
        <dbReference type="EMBL" id="RED63313.1"/>
    </source>
</evidence>
<dbReference type="Proteomes" id="UP000256869">
    <property type="component" value="Unassembled WGS sequence"/>
</dbReference>
<proteinExistence type="predicted"/>
<sequence length="378" mass="41799">MNTRGGQLSHNTQGYIPDTADKSLRCWRRWPAWVAYAAAAWSLMYGALGLFWTLGGAGFPFGVNDARAMAGETMSMLVGITPEVTAPIIAFLGLSGAVVALAMVQSWGKQVSRSIPVTFGAIMCIILLFVIPDIRLLQNFAYALMLYFGLVDWQVWNQVICLIGGLLWGASLLAYGRKINHACSNCGRKAGIDHSTRVAIAMKWCKRLSWIAIIAALPYGLTRFAWNFGISLGYPVKEYFGEFGLSYDGIRYYHLPWQAWVLVALDFAGAVLMHGLISRWGEVYPRWFPFKAGKRVHPMTAVIPALIISTLITIAGIGVWFSTIQAIVNGSFDSQDFLANWGASGPGFLFIFWGIGLAGASIAYYYRRRDRCLHCGEF</sequence>
<feature type="transmembrane region" description="Helical" evidence="1">
    <location>
        <begin position="155"/>
        <end position="175"/>
    </location>
</feature>
<accession>A0A3D9INF8</accession>
<keyword evidence="1" id="KW-0812">Transmembrane</keyword>
<feature type="transmembrane region" description="Helical" evidence="1">
    <location>
        <begin position="301"/>
        <end position="328"/>
    </location>
</feature>
<keyword evidence="1" id="KW-1133">Transmembrane helix</keyword>
<keyword evidence="1" id="KW-0472">Membrane</keyword>
<feature type="transmembrane region" description="Helical" evidence="1">
    <location>
        <begin position="33"/>
        <end position="54"/>
    </location>
</feature>
<dbReference type="EMBL" id="QRDY01000004">
    <property type="protein sequence ID" value="RED63313.1"/>
    <property type="molecule type" value="Genomic_DNA"/>
</dbReference>
<comment type="caution">
    <text evidence="2">The sequence shown here is derived from an EMBL/GenBank/DDBJ whole genome shotgun (WGS) entry which is preliminary data.</text>
</comment>
<feature type="transmembrane region" description="Helical" evidence="1">
    <location>
        <begin position="257"/>
        <end position="280"/>
    </location>
</feature>
<dbReference type="AlphaFoldDB" id="A0A3D9INF8"/>
<protein>
    <submittedName>
        <fullName evidence="2">Uncharacterized protein</fullName>
    </submittedName>
</protein>
<feature type="transmembrane region" description="Helical" evidence="1">
    <location>
        <begin position="84"/>
        <end position="104"/>
    </location>
</feature>
<feature type="transmembrane region" description="Helical" evidence="1">
    <location>
        <begin position="348"/>
        <end position="366"/>
    </location>
</feature>
<feature type="transmembrane region" description="Helical" evidence="1">
    <location>
        <begin position="116"/>
        <end position="135"/>
    </location>
</feature>
<gene>
    <name evidence="2" type="ORF">DFP95_104308</name>
</gene>
<keyword evidence="3" id="KW-1185">Reference proteome</keyword>
<evidence type="ECO:0000256" key="1">
    <source>
        <dbReference type="SAM" id="Phobius"/>
    </source>
</evidence>